<organism evidence="1 2">
    <name type="scientific">Halocaridina rubra</name>
    <name type="common">Hawaiian red shrimp</name>
    <dbReference type="NCBI Taxonomy" id="373956"/>
    <lineage>
        <taxon>Eukaryota</taxon>
        <taxon>Metazoa</taxon>
        <taxon>Ecdysozoa</taxon>
        <taxon>Arthropoda</taxon>
        <taxon>Crustacea</taxon>
        <taxon>Multicrustacea</taxon>
        <taxon>Malacostraca</taxon>
        <taxon>Eumalacostraca</taxon>
        <taxon>Eucarida</taxon>
        <taxon>Decapoda</taxon>
        <taxon>Pleocyemata</taxon>
        <taxon>Caridea</taxon>
        <taxon>Atyoidea</taxon>
        <taxon>Atyidae</taxon>
        <taxon>Halocaridina</taxon>
    </lineage>
</organism>
<evidence type="ECO:0000313" key="1">
    <source>
        <dbReference type="EMBL" id="KAK7085038.1"/>
    </source>
</evidence>
<proteinExistence type="predicted"/>
<gene>
    <name evidence="1" type="ORF">SK128_002469</name>
</gene>
<comment type="caution">
    <text evidence="1">The sequence shown here is derived from an EMBL/GenBank/DDBJ whole genome shotgun (WGS) entry which is preliminary data.</text>
</comment>
<accession>A0AAN8XNY5</accession>
<keyword evidence="2" id="KW-1185">Reference proteome</keyword>
<sequence length="63" mass="7461">MKDIVYVLYLDMRQAKLEKSTIYSVDSFKSWWQVILDDMGDSHSEDDEHGWALTDLYLMLLSD</sequence>
<dbReference type="EMBL" id="JAXCGZ010001919">
    <property type="protein sequence ID" value="KAK7085038.1"/>
    <property type="molecule type" value="Genomic_DNA"/>
</dbReference>
<protein>
    <submittedName>
        <fullName evidence="1">Uncharacterized protein</fullName>
    </submittedName>
</protein>
<reference evidence="1 2" key="1">
    <citation type="submission" date="2023-11" db="EMBL/GenBank/DDBJ databases">
        <title>Halocaridina rubra genome assembly.</title>
        <authorList>
            <person name="Smith C."/>
        </authorList>
    </citation>
    <scope>NUCLEOTIDE SEQUENCE [LARGE SCALE GENOMIC DNA]</scope>
    <source>
        <strain evidence="1">EP-1</strain>
        <tissue evidence="1">Whole</tissue>
    </source>
</reference>
<dbReference type="Proteomes" id="UP001381693">
    <property type="component" value="Unassembled WGS sequence"/>
</dbReference>
<feature type="non-terminal residue" evidence="1">
    <location>
        <position position="63"/>
    </location>
</feature>
<evidence type="ECO:0000313" key="2">
    <source>
        <dbReference type="Proteomes" id="UP001381693"/>
    </source>
</evidence>
<dbReference type="AlphaFoldDB" id="A0AAN8XNY5"/>
<name>A0AAN8XNY5_HALRR</name>